<accession>A0A8G0ZWW3</accession>
<evidence type="ECO:0000313" key="2">
    <source>
        <dbReference type="EMBL" id="QYZ78184.1"/>
    </source>
</evidence>
<dbReference type="EMBL" id="CP037968">
    <property type="protein sequence ID" value="QYZ78184.1"/>
    <property type="molecule type" value="Genomic_DNA"/>
</dbReference>
<dbReference type="PROSITE" id="PS51257">
    <property type="entry name" value="PROKAR_LIPOPROTEIN"/>
    <property type="match status" value="1"/>
</dbReference>
<gene>
    <name evidence="2" type="ORF">E2N92_01425</name>
</gene>
<reference evidence="2" key="2">
    <citation type="submission" date="2019-03" db="EMBL/GenBank/DDBJ databases">
        <authorList>
            <person name="Chen S.-C."/>
            <person name="Wu S.-Y."/>
            <person name="Lai M.-C."/>
        </authorList>
    </citation>
    <scope>NUCLEOTIDE SEQUENCE</scope>
    <source>
        <strain evidence="2">ML15</strain>
    </source>
</reference>
<dbReference type="KEGG" id="mfk:E2N92_01425"/>
<dbReference type="Proteomes" id="UP000826709">
    <property type="component" value="Chromosome"/>
</dbReference>
<feature type="compositionally biased region" description="Polar residues" evidence="1">
    <location>
        <begin position="33"/>
        <end position="51"/>
    </location>
</feature>
<dbReference type="AlphaFoldDB" id="A0A8G0ZWW3"/>
<evidence type="ECO:0000256" key="1">
    <source>
        <dbReference type="SAM" id="MobiDB-lite"/>
    </source>
</evidence>
<organism evidence="2 3">
    <name type="scientific">Methanofollis formosanus</name>
    <dbReference type="NCBI Taxonomy" id="299308"/>
    <lineage>
        <taxon>Archaea</taxon>
        <taxon>Methanobacteriati</taxon>
        <taxon>Methanobacteriota</taxon>
        <taxon>Stenosarchaea group</taxon>
        <taxon>Methanomicrobia</taxon>
        <taxon>Methanomicrobiales</taxon>
        <taxon>Methanomicrobiaceae</taxon>
        <taxon>Methanofollis</taxon>
    </lineage>
</organism>
<proteinExistence type="predicted"/>
<dbReference type="OrthoDB" id="105955at2157"/>
<protein>
    <submittedName>
        <fullName evidence="2">Uncharacterized protein</fullName>
    </submittedName>
</protein>
<reference evidence="2" key="1">
    <citation type="journal article" date="2005" name="Int. J. Syst. Evol. Microbiol.">
        <title>Methanofollis formosanus sp. nov., isolated from a fish pond.</title>
        <authorList>
            <person name="Wu S.Y."/>
            <person name="Chen S.C."/>
            <person name="Lai M.C."/>
        </authorList>
    </citation>
    <scope>NUCLEOTIDE SEQUENCE</scope>
    <source>
        <strain evidence="2">ML15</strain>
    </source>
</reference>
<dbReference type="RefSeq" id="WP_220681923.1">
    <property type="nucleotide sequence ID" value="NZ_CP037968.1"/>
</dbReference>
<keyword evidence="3" id="KW-1185">Reference proteome</keyword>
<sequence>MKNANVIILLMLVTGACIVPVAAEEKGAASFNPDESISVNGTHHVTPTQTTPIPPGMNPWESLRGRHPNVESNAEIMEYIHTCGLSSWYEKHYNTTCRYVYLIPGPACTQKLVYLNRNVNEREDNDSIVWVRLIDLDEELPVEVPDPLAGFYVMYPEARDNPAIKAFVKEYRPERWSEYRVNETSVQVYLVAENRTFRQLIATVEGTSITGVTVLDETDLEVNKTEALARARQQVSPTAEHIDIHLRLKDERVVWFISYMEGPVFTSIKVDAGEVPVSSEKLPGFSLGSALGSLLLLWGIRRKKDGE</sequence>
<feature type="region of interest" description="Disordered" evidence="1">
    <location>
        <begin position="33"/>
        <end position="58"/>
    </location>
</feature>
<evidence type="ECO:0000313" key="3">
    <source>
        <dbReference type="Proteomes" id="UP000826709"/>
    </source>
</evidence>
<name>A0A8G0ZWW3_9EURY</name>